<protein>
    <submittedName>
        <fullName evidence="1">Uncharacterized protein</fullName>
    </submittedName>
</protein>
<dbReference type="Proteomes" id="UP000271889">
    <property type="component" value="Unassembled WGS sequence"/>
</dbReference>
<dbReference type="EMBL" id="UYRV01018838">
    <property type="protein sequence ID" value="VDK65194.1"/>
    <property type="molecule type" value="Genomic_DNA"/>
</dbReference>
<evidence type="ECO:0000313" key="2">
    <source>
        <dbReference type="Proteomes" id="UP000271889"/>
    </source>
</evidence>
<evidence type="ECO:0000313" key="1">
    <source>
        <dbReference type="EMBL" id="VDK65194.1"/>
    </source>
</evidence>
<name>A0A3P6TET3_CYLGO</name>
<reference evidence="1 2" key="1">
    <citation type="submission" date="2018-11" db="EMBL/GenBank/DDBJ databases">
        <authorList>
            <consortium name="Pathogen Informatics"/>
        </authorList>
    </citation>
    <scope>NUCLEOTIDE SEQUENCE [LARGE SCALE GENOMIC DNA]</scope>
</reference>
<organism evidence="1 2">
    <name type="scientific">Cylicostephanus goldi</name>
    <name type="common">Nematode worm</name>
    <dbReference type="NCBI Taxonomy" id="71465"/>
    <lineage>
        <taxon>Eukaryota</taxon>
        <taxon>Metazoa</taxon>
        <taxon>Ecdysozoa</taxon>
        <taxon>Nematoda</taxon>
        <taxon>Chromadorea</taxon>
        <taxon>Rhabditida</taxon>
        <taxon>Rhabditina</taxon>
        <taxon>Rhabditomorpha</taxon>
        <taxon>Strongyloidea</taxon>
        <taxon>Strongylidae</taxon>
        <taxon>Cylicostephanus</taxon>
    </lineage>
</organism>
<dbReference type="AlphaFoldDB" id="A0A3P6TET3"/>
<gene>
    <name evidence="1" type="ORF">CGOC_LOCUS5989</name>
</gene>
<sequence>MAGARKFSHLASELQASICKSTLIPLKVDAVVTILNDEEKKEYMKLNERIKEKEDEMLSKFMPEEEEEEEKN</sequence>
<proteinExistence type="predicted"/>
<accession>A0A3P6TET3</accession>
<keyword evidence="2" id="KW-1185">Reference proteome</keyword>